<protein>
    <recommendedName>
        <fullName evidence="3">Tetratricopeptide repeat protein</fullName>
    </recommendedName>
</protein>
<evidence type="ECO:0000313" key="1">
    <source>
        <dbReference type="EMBL" id="MBD2293266.1"/>
    </source>
</evidence>
<proteinExistence type="predicted"/>
<dbReference type="RefSeq" id="WP_190558429.1">
    <property type="nucleotide sequence ID" value="NZ_JACJQU010000002.1"/>
</dbReference>
<sequence>MLLNPLLEIYPDSKHEFYINIGNIFKTINKEEEVIKAYQKSLENLGSASSTHYEFYESFTDYKFYVSLVDFYSERENFISVCNQLEKIIPTDPSYRIEFLYQCSQHFE</sequence>
<dbReference type="EMBL" id="JACJQU010000002">
    <property type="protein sequence ID" value="MBD2293266.1"/>
    <property type="molecule type" value="Genomic_DNA"/>
</dbReference>
<dbReference type="AlphaFoldDB" id="A0A926WET5"/>
<dbReference type="InterPro" id="IPR011990">
    <property type="entry name" value="TPR-like_helical_dom_sf"/>
</dbReference>
<evidence type="ECO:0000313" key="2">
    <source>
        <dbReference type="Proteomes" id="UP000662185"/>
    </source>
</evidence>
<dbReference type="Proteomes" id="UP000662185">
    <property type="component" value="Unassembled WGS sequence"/>
</dbReference>
<comment type="caution">
    <text evidence="1">The sequence shown here is derived from an EMBL/GenBank/DDBJ whole genome shotgun (WGS) entry which is preliminary data.</text>
</comment>
<evidence type="ECO:0008006" key="3">
    <source>
        <dbReference type="Google" id="ProtNLM"/>
    </source>
</evidence>
<name>A0A926WET5_9NOST</name>
<dbReference type="SUPFAM" id="SSF48452">
    <property type="entry name" value="TPR-like"/>
    <property type="match status" value="1"/>
</dbReference>
<reference evidence="2" key="1">
    <citation type="journal article" date="2020" name="ISME J.">
        <title>Comparative genomics reveals insights into cyanobacterial evolution and habitat adaptation.</title>
        <authorList>
            <person name="Chen M.Y."/>
            <person name="Teng W.K."/>
            <person name="Zhao L."/>
            <person name="Hu C.X."/>
            <person name="Zhou Y.K."/>
            <person name="Han B.P."/>
            <person name="Song L.R."/>
            <person name="Shu W.S."/>
        </authorList>
    </citation>
    <scope>NUCLEOTIDE SEQUENCE [LARGE SCALE GENOMIC DNA]</scope>
    <source>
        <strain evidence="2">FACHB-251</strain>
    </source>
</reference>
<gene>
    <name evidence="1" type="ORF">H6G06_07145</name>
</gene>
<organism evidence="1 2">
    <name type="scientific">Anabaena sphaerica FACHB-251</name>
    <dbReference type="NCBI Taxonomy" id="2692883"/>
    <lineage>
        <taxon>Bacteria</taxon>
        <taxon>Bacillati</taxon>
        <taxon>Cyanobacteriota</taxon>
        <taxon>Cyanophyceae</taxon>
        <taxon>Nostocales</taxon>
        <taxon>Nostocaceae</taxon>
        <taxon>Anabaena</taxon>
    </lineage>
</organism>
<keyword evidence="2" id="KW-1185">Reference proteome</keyword>
<accession>A0A926WET5</accession>